<evidence type="ECO:0000256" key="3">
    <source>
        <dbReference type="ARBA" id="ARBA00022475"/>
    </source>
</evidence>
<evidence type="ECO:0000313" key="9">
    <source>
        <dbReference type="EMBL" id="PUE53308.1"/>
    </source>
</evidence>
<comment type="subcellular location">
    <subcellularLocation>
        <location evidence="2">Cell membrane</location>
    </subcellularLocation>
    <subcellularLocation>
        <location evidence="1">Membrane</location>
        <topology evidence="1">Multi-pass membrane protein</topology>
    </subcellularLocation>
</comment>
<evidence type="ECO:0000313" key="10">
    <source>
        <dbReference type="Proteomes" id="UP000250790"/>
    </source>
</evidence>
<accession>A0A315E927</accession>
<keyword evidence="3" id="KW-1003">Cell membrane</keyword>
<dbReference type="AlphaFoldDB" id="A0A315E927"/>
<dbReference type="EMBL" id="NESN01000003">
    <property type="protein sequence ID" value="PUE53308.1"/>
    <property type="molecule type" value="Genomic_DNA"/>
</dbReference>
<gene>
    <name evidence="9" type="ORF">B9Z37_09560</name>
</gene>
<evidence type="ECO:0000256" key="7">
    <source>
        <dbReference type="SAM" id="Phobius"/>
    </source>
</evidence>
<keyword evidence="5 7" id="KW-1133">Transmembrane helix</keyword>
<protein>
    <submittedName>
        <fullName evidence="9">Heme biosynthesis protein HemY</fullName>
    </submittedName>
</protein>
<evidence type="ECO:0000256" key="2">
    <source>
        <dbReference type="ARBA" id="ARBA00004236"/>
    </source>
</evidence>
<dbReference type="InterPro" id="IPR010817">
    <property type="entry name" value="HemY_N"/>
</dbReference>
<keyword evidence="6 7" id="KW-0472">Membrane</keyword>
<dbReference type="Proteomes" id="UP000250790">
    <property type="component" value="Unassembled WGS sequence"/>
</dbReference>
<dbReference type="RefSeq" id="WP_108312784.1">
    <property type="nucleotide sequence ID" value="NZ_NESN01000003.1"/>
</dbReference>
<comment type="caution">
    <text evidence="9">The sequence shown here is derived from an EMBL/GenBank/DDBJ whole genome shotgun (WGS) entry which is preliminary data.</text>
</comment>
<evidence type="ECO:0000256" key="1">
    <source>
        <dbReference type="ARBA" id="ARBA00004141"/>
    </source>
</evidence>
<keyword evidence="4 7" id="KW-0812">Transmembrane</keyword>
<evidence type="ECO:0000256" key="5">
    <source>
        <dbReference type="ARBA" id="ARBA00022989"/>
    </source>
</evidence>
<reference evidence="9 10" key="1">
    <citation type="submission" date="2017-04" db="EMBL/GenBank/DDBJ databases">
        <title>Unexpected and diverse lifestyles within the genus Limnohabitans.</title>
        <authorList>
            <person name="Kasalicky V."/>
            <person name="Mehrshad M."/>
            <person name="Andrei S.-A."/>
            <person name="Salcher M."/>
            <person name="Kratochvilova H."/>
            <person name="Simek K."/>
            <person name="Ghai R."/>
        </authorList>
    </citation>
    <scope>NUCLEOTIDE SEQUENCE [LARGE SCALE GENOMIC DNA]</scope>
    <source>
        <strain evidence="9 10">II-B4</strain>
    </source>
</reference>
<dbReference type="Pfam" id="PF07219">
    <property type="entry name" value="HemY_N"/>
    <property type="match status" value="1"/>
</dbReference>
<evidence type="ECO:0000259" key="8">
    <source>
        <dbReference type="Pfam" id="PF07219"/>
    </source>
</evidence>
<feature type="domain" description="HemY N-terminal" evidence="8">
    <location>
        <begin position="26"/>
        <end position="116"/>
    </location>
</feature>
<keyword evidence="10" id="KW-1185">Reference proteome</keyword>
<organism evidence="9 10">
    <name type="scientific">Limnohabitans parvus II-B4</name>
    <dbReference type="NCBI Taxonomy" id="1293052"/>
    <lineage>
        <taxon>Bacteria</taxon>
        <taxon>Pseudomonadati</taxon>
        <taxon>Pseudomonadota</taxon>
        <taxon>Betaproteobacteria</taxon>
        <taxon>Burkholderiales</taxon>
        <taxon>Comamonadaceae</taxon>
        <taxon>Limnohabitans</taxon>
    </lineage>
</organism>
<evidence type="ECO:0000256" key="6">
    <source>
        <dbReference type="ARBA" id="ARBA00023136"/>
    </source>
</evidence>
<feature type="transmembrane region" description="Helical" evidence="7">
    <location>
        <begin position="44"/>
        <end position="68"/>
    </location>
</feature>
<dbReference type="NCBIfam" id="TIGR00540">
    <property type="entry name" value="TPR_hemY_coli"/>
    <property type="match status" value="1"/>
</dbReference>
<dbReference type="GO" id="GO:0005886">
    <property type="term" value="C:plasma membrane"/>
    <property type="evidence" value="ECO:0007669"/>
    <property type="project" value="UniProtKB-SubCell"/>
</dbReference>
<dbReference type="InterPro" id="IPR005254">
    <property type="entry name" value="Heme_biosyn_assoc_TPR_pro"/>
</dbReference>
<dbReference type="GO" id="GO:0042168">
    <property type="term" value="P:heme metabolic process"/>
    <property type="evidence" value="ECO:0007669"/>
    <property type="project" value="InterPro"/>
</dbReference>
<sequence length="431" mass="47361">MRAALWLISLFSLAVATAWLAWHNNGTVTFFLMPYRVDFSLNLVLLMLGLVVLVVVLAQQALSALLSLPKQAQRWRLQQKERAAHAALLESISNFMAGRFLRARKAAQSALDKEARLKDAGLQLDHAVALRTVAHIMVAESAHALQDRHVRQTHWQEALEAAKAGQSSERQALTEGAQLRAARWLLDDRDAAGSLSLLKSLPSALGRRMVAMRMQLKAARLAGQPAQALDTAVLLAKHRAFTPATADSLVRGLILEWLSHLHDPESVQRLWLQLTLAQRAMPDLAAEVALRFVALGGSGGMAKPWLQPLWAPLQSPQPKWTPDQLARMVQAMEVCLADAQAADARQWLARVEAAQQAHPQDARWQYLAGMVCLRHQLWGKAQSLLAQAVKGLQSPALKRKAWCALAELAEQRQDPAAAAAAWKQAALVSQS</sequence>
<evidence type="ECO:0000256" key="4">
    <source>
        <dbReference type="ARBA" id="ARBA00022692"/>
    </source>
</evidence>
<proteinExistence type="predicted"/>
<name>A0A315E927_9BURK</name>
<dbReference type="OrthoDB" id="9151794at2"/>